<organism evidence="2 3">
    <name type="scientific">Xanthomonas graminis pv. poae</name>
    <dbReference type="NCBI Taxonomy" id="227946"/>
    <lineage>
        <taxon>Bacteria</taxon>
        <taxon>Pseudomonadati</taxon>
        <taxon>Pseudomonadota</taxon>
        <taxon>Gammaproteobacteria</taxon>
        <taxon>Lysobacterales</taxon>
        <taxon>Lysobacteraceae</taxon>
        <taxon>Xanthomonas</taxon>
        <taxon>Xanthomonas translucens group</taxon>
        <taxon>Xanthomonas graminis</taxon>
    </lineage>
</organism>
<dbReference type="RefSeq" id="WP_053834438.1">
    <property type="nucleotide sequence ID" value="NZ_CP076250.1"/>
</dbReference>
<evidence type="ECO:0000313" key="2">
    <source>
        <dbReference type="EMBL" id="CTP83443.1"/>
    </source>
</evidence>
<dbReference type="EMBL" id="CXOK01000006">
    <property type="protein sequence ID" value="CTP83443.1"/>
    <property type="molecule type" value="Genomic_DNA"/>
</dbReference>
<evidence type="ECO:0000313" key="3">
    <source>
        <dbReference type="Proteomes" id="UP000041247"/>
    </source>
</evidence>
<proteinExistence type="predicted"/>
<feature type="domain" description="Iminophenyl-pyruvate dimer synthase" evidence="1">
    <location>
        <begin position="21"/>
        <end position="247"/>
    </location>
</feature>
<gene>
    <name evidence="2" type="ORF">XTPLMG728_0212</name>
</gene>
<evidence type="ECO:0000259" key="1">
    <source>
        <dbReference type="Pfam" id="PF12902"/>
    </source>
</evidence>
<dbReference type="Pfam" id="PF12902">
    <property type="entry name" value="Ferritin-like"/>
    <property type="match status" value="1"/>
</dbReference>
<reference evidence="2 3" key="1">
    <citation type="submission" date="2015-07" db="EMBL/GenBank/DDBJ databases">
        <authorList>
            <person name="Noorani M."/>
        </authorList>
    </citation>
    <scope>NUCLEOTIDE SEQUENCE [LARGE SCALE GENOMIC DNA]</scope>
    <source>
        <strain evidence="2">LMG728</strain>
    </source>
</reference>
<sequence>MTRRTLAAPLTWTPSLLHQHLQGAMDLELWTIPYYLTVLYSIKDISCAPYRLIQSAVYQEMLHAQLVSNIANAYGYSPVLTAPIYQGKAVPHLDFDLDTPNPTEVFTPYSAELGALDPSRINTMCLIEYPEWLTEREPDPSDTQQEYGSIGEFYAALRVGMTELRDHVQGGRRQMDEFGPFYQGAGSLAVSDYGDAGFRQAIRLIDIIVDQGEGQTEPIETVPAPYQNTADGFRNAWPHFQKFDYIRQLPRWPNVYSGEAQPAAGTAGDAAQQVLIADFAMFLDTLNRIFRGEQTPPAFGMQMAKLGGDVLSCWQHNAIPRFS</sequence>
<name>A0A0K2ZDE7_9XANT</name>
<protein>
    <recommendedName>
        <fullName evidence="1">Iminophenyl-pyruvate dimer synthase domain-containing protein</fullName>
    </recommendedName>
</protein>
<dbReference type="Gene3D" id="6.10.140.1530">
    <property type="match status" value="1"/>
</dbReference>
<dbReference type="Proteomes" id="UP000041247">
    <property type="component" value="Unassembled WGS sequence"/>
</dbReference>
<dbReference type="PANTHER" id="PTHR34400:SF4">
    <property type="entry name" value="MEMBRANE PROTEIN"/>
    <property type="match status" value="1"/>
</dbReference>
<dbReference type="InterPro" id="IPR026820">
    <property type="entry name" value="VioB/RebD_dom"/>
</dbReference>
<dbReference type="PANTHER" id="PTHR34400">
    <property type="match status" value="1"/>
</dbReference>
<dbReference type="AlphaFoldDB" id="A0A0K2ZDE7"/>
<accession>A0A0K2ZDE7</accession>
<dbReference type="InterPro" id="IPR012347">
    <property type="entry name" value="Ferritin-like"/>
</dbReference>
<dbReference type="Gene3D" id="1.20.1260.10">
    <property type="match status" value="1"/>
</dbReference>